<dbReference type="GO" id="GO:0005634">
    <property type="term" value="C:nucleus"/>
    <property type="evidence" value="ECO:0007669"/>
    <property type="project" value="UniProtKB-SubCell"/>
</dbReference>
<keyword evidence="4 9" id="KW-0863">Zinc-finger</keyword>
<accession>A0AAD1YY96</accession>
<reference evidence="11" key="1">
    <citation type="submission" date="2023-05" db="EMBL/GenBank/DDBJ databases">
        <authorList>
            <person name="Huff M."/>
        </authorList>
    </citation>
    <scope>NUCLEOTIDE SEQUENCE</scope>
</reference>
<feature type="domain" description="B box-type" evidence="10">
    <location>
        <begin position="1"/>
        <end position="47"/>
    </location>
</feature>
<evidence type="ECO:0000256" key="1">
    <source>
        <dbReference type="ARBA" id="ARBA00004123"/>
    </source>
</evidence>
<evidence type="ECO:0000259" key="10">
    <source>
        <dbReference type="PROSITE" id="PS50119"/>
    </source>
</evidence>
<proteinExistence type="predicted"/>
<dbReference type="FunFam" id="3.30.160.60:FF:000856">
    <property type="entry name" value="B-box zinc finger protein 21"/>
    <property type="match status" value="1"/>
</dbReference>
<name>A0AAD1YY96_9LAMI</name>
<dbReference type="GO" id="GO:0006355">
    <property type="term" value="P:regulation of DNA-templated transcription"/>
    <property type="evidence" value="ECO:0007669"/>
    <property type="project" value="TreeGrafter"/>
</dbReference>
<evidence type="ECO:0000256" key="3">
    <source>
        <dbReference type="ARBA" id="ARBA00022737"/>
    </source>
</evidence>
<keyword evidence="2" id="KW-0479">Metal-binding</keyword>
<evidence type="ECO:0000256" key="6">
    <source>
        <dbReference type="ARBA" id="ARBA00023015"/>
    </source>
</evidence>
<dbReference type="GO" id="GO:0009640">
    <property type="term" value="P:photomorphogenesis"/>
    <property type="evidence" value="ECO:0007669"/>
    <property type="project" value="TreeGrafter"/>
</dbReference>
<evidence type="ECO:0000256" key="4">
    <source>
        <dbReference type="ARBA" id="ARBA00022771"/>
    </source>
</evidence>
<keyword evidence="8" id="KW-0539">Nucleus</keyword>
<evidence type="ECO:0000256" key="8">
    <source>
        <dbReference type="ARBA" id="ARBA00023242"/>
    </source>
</evidence>
<evidence type="ECO:0000313" key="11">
    <source>
        <dbReference type="EMBL" id="CAI9757965.1"/>
    </source>
</evidence>
<evidence type="ECO:0000256" key="5">
    <source>
        <dbReference type="ARBA" id="ARBA00022833"/>
    </source>
</evidence>
<gene>
    <name evidence="11" type="ORF">FPE_LOCUS5395</name>
</gene>
<dbReference type="AlphaFoldDB" id="A0AAD1YY96"/>
<dbReference type="Gene3D" id="3.30.160.60">
    <property type="entry name" value="Classic Zinc Finger"/>
    <property type="match status" value="1"/>
</dbReference>
<keyword evidence="3" id="KW-0677">Repeat</keyword>
<dbReference type="Proteomes" id="UP000834106">
    <property type="component" value="Chromosome 3"/>
</dbReference>
<organism evidence="11 12">
    <name type="scientific">Fraxinus pennsylvanica</name>
    <dbReference type="NCBI Taxonomy" id="56036"/>
    <lineage>
        <taxon>Eukaryota</taxon>
        <taxon>Viridiplantae</taxon>
        <taxon>Streptophyta</taxon>
        <taxon>Embryophyta</taxon>
        <taxon>Tracheophyta</taxon>
        <taxon>Spermatophyta</taxon>
        <taxon>Magnoliopsida</taxon>
        <taxon>eudicotyledons</taxon>
        <taxon>Gunneridae</taxon>
        <taxon>Pentapetalae</taxon>
        <taxon>asterids</taxon>
        <taxon>lamiids</taxon>
        <taxon>Lamiales</taxon>
        <taxon>Oleaceae</taxon>
        <taxon>Oleeae</taxon>
        <taxon>Fraxinus</taxon>
    </lineage>
</organism>
<sequence>MKIQCDVCSNDEASVFCVADDAALCAACDHRVHHANKLAEKHQRFCLLHPSPKQAPICDICQERRAFLFCQQDRAILCRVCDISIHKANEKIQKHNRLLLTGVKLSATSALYSSSDSTLTNVSETVPLIKGEKTLTDKPVPVKPTNTISNTTLEPVKAVIADRGGGSVQLMNGGGNNGSSSTSSISEYLMEILPGWHVDDFLDSPCGFFKSGDSDVQPLWDANLANNLNSISQENMGVWVPQSPPLYPSLEMVYATPNGFKDSKEMSSIKSSKKWSDDNMYAVPQISPPSTAFKRSRTSWVVARKSLLFSRFVHV</sequence>
<dbReference type="Pfam" id="PF00643">
    <property type="entry name" value="zf-B_box"/>
    <property type="match status" value="1"/>
</dbReference>
<comment type="subcellular location">
    <subcellularLocation>
        <location evidence="1">Nucleus</location>
    </subcellularLocation>
</comment>
<keyword evidence="12" id="KW-1185">Reference proteome</keyword>
<evidence type="ECO:0000256" key="7">
    <source>
        <dbReference type="ARBA" id="ARBA00023163"/>
    </source>
</evidence>
<dbReference type="InterPro" id="IPR000315">
    <property type="entry name" value="Znf_B-box"/>
</dbReference>
<evidence type="ECO:0000313" key="12">
    <source>
        <dbReference type="Proteomes" id="UP000834106"/>
    </source>
</evidence>
<protein>
    <recommendedName>
        <fullName evidence="10">B box-type domain-containing protein</fullName>
    </recommendedName>
</protein>
<dbReference type="PROSITE" id="PS50119">
    <property type="entry name" value="ZF_BBOX"/>
    <property type="match status" value="2"/>
</dbReference>
<keyword evidence="6" id="KW-0805">Transcription regulation</keyword>
<dbReference type="GO" id="GO:0008270">
    <property type="term" value="F:zinc ion binding"/>
    <property type="evidence" value="ECO:0007669"/>
    <property type="project" value="UniProtKB-KW"/>
</dbReference>
<keyword evidence="5" id="KW-0862">Zinc</keyword>
<dbReference type="SMART" id="SM00336">
    <property type="entry name" value="BBOX"/>
    <property type="match status" value="2"/>
</dbReference>
<dbReference type="EMBL" id="OU503038">
    <property type="protein sequence ID" value="CAI9757965.1"/>
    <property type="molecule type" value="Genomic_DNA"/>
</dbReference>
<evidence type="ECO:0000256" key="9">
    <source>
        <dbReference type="PROSITE-ProRule" id="PRU00024"/>
    </source>
</evidence>
<evidence type="ECO:0000256" key="2">
    <source>
        <dbReference type="ARBA" id="ARBA00022723"/>
    </source>
</evidence>
<dbReference type="InterPro" id="IPR051979">
    <property type="entry name" value="B-box_zinc_finger"/>
</dbReference>
<keyword evidence="7" id="KW-0804">Transcription</keyword>
<dbReference type="CDD" id="cd19821">
    <property type="entry name" value="Bbox1_BBX-like"/>
    <property type="match status" value="1"/>
</dbReference>
<dbReference type="GO" id="GO:0000976">
    <property type="term" value="F:transcription cis-regulatory region binding"/>
    <property type="evidence" value="ECO:0007669"/>
    <property type="project" value="UniProtKB-ARBA"/>
</dbReference>
<dbReference type="PANTHER" id="PTHR31832:SF52">
    <property type="entry name" value="B-BOX ZINC FINGER PROTEIN 21"/>
    <property type="match status" value="1"/>
</dbReference>
<dbReference type="PANTHER" id="PTHR31832">
    <property type="entry name" value="B-BOX ZINC FINGER PROTEIN 22"/>
    <property type="match status" value="1"/>
</dbReference>
<dbReference type="InterPro" id="IPR049808">
    <property type="entry name" value="CONSTANS-like_Bbox1"/>
</dbReference>
<feature type="domain" description="B box-type" evidence="10">
    <location>
        <begin position="53"/>
        <end position="100"/>
    </location>
</feature>